<dbReference type="Proteomes" id="UP000326396">
    <property type="component" value="Unassembled WGS sequence"/>
</dbReference>
<proteinExistence type="predicted"/>
<feature type="region of interest" description="Disordered" evidence="1">
    <location>
        <begin position="105"/>
        <end position="130"/>
    </location>
</feature>
<keyword evidence="3" id="KW-1185">Reference proteome</keyword>
<feature type="region of interest" description="Disordered" evidence="1">
    <location>
        <begin position="23"/>
        <end position="81"/>
    </location>
</feature>
<gene>
    <name evidence="2" type="ORF">E3N88_43466</name>
</gene>
<protein>
    <submittedName>
        <fullName evidence="2">Uncharacterized protein</fullName>
    </submittedName>
</protein>
<sequence>MSRHLCVAQNHRRIAKPSYCKVMPKGETTESEQDKSVVVLEKKKHSKKSKDVQQKPRTSDINSKHRNRGKGKLKLTDTDTEEVEHRLRTELILDTEKVNVVKKRKKDRVEERGTGPSKVEKKGKEKMYETDTEGGVLHLLRSEVNVLRDAILLEAQKK</sequence>
<feature type="compositionally biased region" description="Basic and acidic residues" evidence="1">
    <location>
        <begin position="49"/>
        <end position="58"/>
    </location>
</feature>
<evidence type="ECO:0000313" key="2">
    <source>
        <dbReference type="EMBL" id="KAD0981772.1"/>
    </source>
</evidence>
<dbReference type="EMBL" id="SZYD01001201">
    <property type="protein sequence ID" value="KAD0981772.1"/>
    <property type="molecule type" value="Genomic_DNA"/>
</dbReference>
<comment type="caution">
    <text evidence="2">The sequence shown here is derived from an EMBL/GenBank/DDBJ whole genome shotgun (WGS) entry which is preliminary data.</text>
</comment>
<name>A0A5N6LES2_9ASTR</name>
<feature type="compositionally biased region" description="Basic and acidic residues" evidence="1">
    <location>
        <begin position="107"/>
        <end position="129"/>
    </location>
</feature>
<evidence type="ECO:0000256" key="1">
    <source>
        <dbReference type="SAM" id="MobiDB-lite"/>
    </source>
</evidence>
<accession>A0A5N6LES2</accession>
<organism evidence="2 3">
    <name type="scientific">Mikania micrantha</name>
    <name type="common">bitter vine</name>
    <dbReference type="NCBI Taxonomy" id="192012"/>
    <lineage>
        <taxon>Eukaryota</taxon>
        <taxon>Viridiplantae</taxon>
        <taxon>Streptophyta</taxon>
        <taxon>Embryophyta</taxon>
        <taxon>Tracheophyta</taxon>
        <taxon>Spermatophyta</taxon>
        <taxon>Magnoliopsida</taxon>
        <taxon>eudicotyledons</taxon>
        <taxon>Gunneridae</taxon>
        <taxon>Pentapetalae</taxon>
        <taxon>asterids</taxon>
        <taxon>campanulids</taxon>
        <taxon>Asterales</taxon>
        <taxon>Asteraceae</taxon>
        <taxon>Asteroideae</taxon>
        <taxon>Heliantheae alliance</taxon>
        <taxon>Eupatorieae</taxon>
        <taxon>Mikania</taxon>
    </lineage>
</organism>
<evidence type="ECO:0000313" key="3">
    <source>
        <dbReference type="Proteomes" id="UP000326396"/>
    </source>
</evidence>
<feature type="compositionally biased region" description="Basic residues" evidence="1">
    <location>
        <begin position="64"/>
        <end position="73"/>
    </location>
</feature>
<reference evidence="2 3" key="1">
    <citation type="submission" date="2019-05" db="EMBL/GenBank/DDBJ databases">
        <title>Mikania micrantha, genome provides insights into the molecular mechanism of rapid growth.</title>
        <authorList>
            <person name="Liu B."/>
        </authorList>
    </citation>
    <scope>NUCLEOTIDE SEQUENCE [LARGE SCALE GENOMIC DNA]</scope>
    <source>
        <strain evidence="2">NLD-2019</strain>
        <tissue evidence="2">Leaf</tissue>
    </source>
</reference>
<dbReference type="AlphaFoldDB" id="A0A5N6LES2"/>